<dbReference type="Gene3D" id="3.40.50.10190">
    <property type="entry name" value="BRCT domain"/>
    <property type="match status" value="1"/>
</dbReference>
<dbReference type="RefSeq" id="WP_165010144.1">
    <property type="nucleotide sequence ID" value="NZ_CP064954.1"/>
</dbReference>
<proteinExistence type="predicted"/>
<dbReference type="InterPro" id="IPR012337">
    <property type="entry name" value="RNaseH-like_sf"/>
</dbReference>
<name>A0A7T0PB85_9CORY</name>
<dbReference type="CDD" id="cd17748">
    <property type="entry name" value="BRCT_DNA_ligase_like"/>
    <property type="match status" value="1"/>
</dbReference>
<dbReference type="PANTHER" id="PTHR30231:SF42">
    <property type="entry name" value="EXONUCLEASE"/>
    <property type="match status" value="1"/>
</dbReference>
<protein>
    <submittedName>
        <fullName evidence="3">DNA polymerase III subunit epsilon</fullName>
    </submittedName>
</protein>
<evidence type="ECO:0000259" key="2">
    <source>
        <dbReference type="SMART" id="SM00479"/>
    </source>
</evidence>
<dbReference type="AlphaFoldDB" id="A0A7T0PB85"/>
<dbReference type="SUPFAM" id="SSF52113">
    <property type="entry name" value="BRCT domain"/>
    <property type="match status" value="1"/>
</dbReference>
<keyword evidence="4" id="KW-1185">Reference proteome</keyword>
<dbReference type="SUPFAM" id="SSF53098">
    <property type="entry name" value="Ribonuclease H-like"/>
    <property type="match status" value="1"/>
</dbReference>
<evidence type="ECO:0000313" key="4">
    <source>
        <dbReference type="Proteomes" id="UP000594681"/>
    </source>
</evidence>
<evidence type="ECO:0000313" key="3">
    <source>
        <dbReference type="EMBL" id="QPK78477.1"/>
    </source>
</evidence>
<sequence length="487" mass="51228">MPVPPTTVSAHGAQLGFCAEALLIQHSFLAQSLGQPREETVPWSEIDQVELESTPAACFDVVHLHTASGRRRLRFAPGTAAQTAQRLLEAGMAGEIAKPANGDEAATTAEALAGLDFTAVDVETANDDWGSICAIGAVRYRDGQEVASRSWLCTPPPGMEEFAAVNVSIHGITSQQLADAPSCAQALQELLGFLGEDVLVAHNVQFDATALQRAAQACEVELPEISLACSLALARDASRAGVLSVDNHRLPTVHAALGGPEFTHHDATADARAAGFIITGLAQVWARQQDSAVAQLWAEKQDAGKAAGEGGIGKIAQLCAAREFTLGTLRTGEVMPVLRAATAPTAPEDLGAGTDFRDSTRNAGRGENGRSGRRSPAPWAAVSTPDAVPEPDSSADPDNPLFGQHVTLTGEFSPYDKGMLWERLAAAGAQVGKSVTKKTTVLVLGSWATQTSKEKRAHELIAKGQDIALWPQEQLLEALGLDIQPPF</sequence>
<dbReference type="Pfam" id="PF00929">
    <property type="entry name" value="RNase_T"/>
    <property type="match status" value="1"/>
</dbReference>
<evidence type="ECO:0000256" key="1">
    <source>
        <dbReference type="SAM" id="MobiDB-lite"/>
    </source>
</evidence>
<accession>A0A7T0PB85</accession>
<dbReference type="PANTHER" id="PTHR30231">
    <property type="entry name" value="DNA POLYMERASE III SUBUNIT EPSILON"/>
    <property type="match status" value="1"/>
</dbReference>
<dbReference type="GO" id="GO:0008408">
    <property type="term" value="F:3'-5' exonuclease activity"/>
    <property type="evidence" value="ECO:0007669"/>
    <property type="project" value="TreeGrafter"/>
</dbReference>
<reference evidence="3 4" key="1">
    <citation type="submission" date="2020-11" db="EMBL/GenBank/DDBJ databases">
        <title>Corynebacterium sp. ZJ-599.</title>
        <authorList>
            <person name="Zhou J."/>
        </authorList>
    </citation>
    <scope>NUCLEOTIDE SEQUENCE [LARGE SCALE GENOMIC DNA]</scope>
    <source>
        <strain evidence="3 4">ZJ-599</strain>
    </source>
</reference>
<dbReference type="Gene3D" id="3.30.420.10">
    <property type="entry name" value="Ribonuclease H-like superfamily/Ribonuclease H"/>
    <property type="match status" value="1"/>
</dbReference>
<dbReference type="EMBL" id="CP064954">
    <property type="protein sequence ID" value="QPK78477.1"/>
    <property type="molecule type" value="Genomic_DNA"/>
</dbReference>
<dbReference type="GO" id="GO:0005829">
    <property type="term" value="C:cytosol"/>
    <property type="evidence" value="ECO:0007669"/>
    <property type="project" value="TreeGrafter"/>
</dbReference>
<dbReference type="InterPro" id="IPR013520">
    <property type="entry name" value="Ribonucl_H"/>
</dbReference>
<dbReference type="InterPro" id="IPR036397">
    <property type="entry name" value="RNaseH_sf"/>
</dbReference>
<dbReference type="InterPro" id="IPR036420">
    <property type="entry name" value="BRCT_dom_sf"/>
</dbReference>
<dbReference type="Proteomes" id="UP000594681">
    <property type="component" value="Chromosome"/>
</dbReference>
<feature type="domain" description="Exonuclease" evidence="2">
    <location>
        <begin position="116"/>
        <end position="287"/>
    </location>
</feature>
<feature type="region of interest" description="Disordered" evidence="1">
    <location>
        <begin position="345"/>
        <end position="401"/>
    </location>
</feature>
<organism evidence="3 4">
    <name type="scientific">Corynebacterium lizhenjunii</name>
    <dbReference type="NCBI Taxonomy" id="2709394"/>
    <lineage>
        <taxon>Bacteria</taxon>
        <taxon>Bacillati</taxon>
        <taxon>Actinomycetota</taxon>
        <taxon>Actinomycetes</taxon>
        <taxon>Mycobacteriales</taxon>
        <taxon>Corynebacteriaceae</taxon>
        <taxon>Corynebacterium</taxon>
    </lineage>
</organism>
<dbReference type="GO" id="GO:0003676">
    <property type="term" value="F:nucleic acid binding"/>
    <property type="evidence" value="ECO:0007669"/>
    <property type="project" value="InterPro"/>
</dbReference>
<dbReference type="KEGG" id="cliz:G7Y31_07850"/>
<gene>
    <name evidence="3" type="ORF">G7Y31_07850</name>
</gene>
<dbReference type="SMART" id="SM00479">
    <property type="entry name" value="EXOIII"/>
    <property type="match status" value="1"/>
</dbReference>